<dbReference type="Pfam" id="PF00215">
    <property type="entry name" value="OMPdecase"/>
    <property type="match status" value="1"/>
</dbReference>
<name>A0AAP2W7A3_9EURY</name>
<dbReference type="Proteomes" id="UP001320159">
    <property type="component" value="Unassembled WGS sequence"/>
</dbReference>
<proteinExistence type="inferred from homology"/>
<dbReference type="InterPro" id="IPR013785">
    <property type="entry name" value="Aldolase_TIM"/>
</dbReference>
<feature type="domain" description="Orotidine 5'-phosphate decarboxylase" evidence="6">
    <location>
        <begin position="4"/>
        <end position="205"/>
    </location>
</feature>
<dbReference type="PIRSF" id="PIRSF037137">
    <property type="entry name" value="HPS_DMK_prd"/>
    <property type="match status" value="1"/>
</dbReference>
<dbReference type="NCBIfam" id="TIGR03128">
    <property type="entry name" value="RuMP_HxlA"/>
    <property type="match status" value="1"/>
</dbReference>
<dbReference type="AlphaFoldDB" id="A0AAP2W7A3"/>
<accession>A0AAP2W7A3</accession>
<dbReference type="Pfam" id="PF03737">
    <property type="entry name" value="RraA-like"/>
    <property type="match status" value="1"/>
</dbReference>
<dbReference type="InterPro" id="IPR005493">
    <property type="entry name" value="RraA/RraA-like"/>
</dbReference>
<evidence type="ECO:0000313" key="7">
    <source>
        <dbReference type="EMBL" id="MCD1294881.1"/>
    </source>
</evidence>
<dbReference type="PANTHER" id="PTHR35039">
    <property type="entry name" value="3-KETO-L-GULONATE-6-PHOSPHATE DECARBOXYLASE SGBH-RELATED"/>
    <property type="match status" value="1"/>
</dbReference>
<gene>
    <name evidence="7" type="ORF">CUJ83_07705</name>
</gene>
<dbReference type="EMBL" id="PGCK01000005">
    <property type="protein sequence ID" value="MCD1294881.1"/>
    <property type="molecule type" value="Genomic_DNA"/>
</dbReference>
<dbReference type="SMART" id="SM00934">
    <property type="entry name" value="OMPdecase"/>
    <property type="match status" value="1"/>
</dbReference>
<organism evidence="7 8">
    <name type="scientific">Methanooceanicella nereidis</name>
    <dbReference type="NCBI Taxonomy" id="2052831"/>
    <lineage>
        <taxon>Archaea</taxon>
        <taxon>Methanobacteriati</taxon>
        <taxon>Methanobacteriota</taxon>
        <taxon>Stenosarchaea group</taxon>
        <taxon>Methanomicrobia</taxon>
        <taxon>Methanocellales</taxon>
        <taxon>Methanocellaceae</taxon>
        <taxon>Methanooceanicella</taxon>
    </lineage>
</organism>
<evidence type="ECO:0000256" key="5">
    <source>
        <dbReference type="ARBA" id="ARBA00023277"/>
    </source>
</evidence>
<protein>
    <recommendedName>
        <fullName evidence="3">3-hexulose-6-phosphate synthase</fullName>
        <ecNumber evidence="3">4.1.2.43</ecNumber>
    </recommendedName>
</protein>
<sequence length="428" mass="45786">MRPILQVALDEINLTRAVAIAKEAIEGGADYIEAGTPLIKSEGMNAIRTLKDELKGHVIVADMKTMDTGAIEVEMAAKAGAGIISVLGASHDSTIEDAIRSARKYGVRLMVDLINIEDPVSRAVRLQELGADIIGVHVGVDQQMVGQDPLDVLSSIRRSVNIPIAVAGGLDAGSAAAAAALGADIVIVGGNIIRSKDVTGSARLIRESIDKKAAVSGKIRKSLDEETREIFMQVSTPNISDAMHRQPAMRDIKPLYEGIKMVGKAVTVQTFAGDWAKPVEASDVAGPGEVIVIYNGSNYVSPWGELASRGCQQKGIEGVVIDGAIRDVDDIRKIKFPSFASASVPNAGEPKGMGEINVEIMCGGFKVRPGDWIIGDDNGVVVVPQERAYEIARRAMEVKKSEDRVRAEIERGKTLAQVVDLYKWEKKT</sequence>
<dbReference type="GO" id="GO:0004590">
    <property type="term" value="F:orotidine-5'-phosphate decarboxylase activity"/>
    <property type="evidence" value="ECO:0007669"/>
    <property type="project" value="InterPro"/>
</dbReference>
<dbReference type="InterPro" id="IPR017553">
    <property type="entry name" value="3-hexulose-6-phosphate_synth"/>
</dbReference>
<evidence type="ECO:0000259" key="6">
    <source>
        <dbReference type="SMART" id="SM00934"/>
    </source>
</evidence>
<dbReference type="NCBIfam" id="NF005442">
    <property type="entry name" value="PRK07028.1"/>
    <property type="match status" value="1"/>
</dbReference>
<comment type="catalytic activity">
    <reaction evidence="1">
        <text>D-ribulose 5-phosphate + formaldehyde = D-arabino-hex-3-ulose 6-phosphate</text>
        <dbReference type="Rhea" id="RHEA:25201"/>
        <dbReference type="ChEBI" id="CHEBI:16842"/>
        <dbReference type="ChEBI" id="CHEBI:58121"/>
        <dbReference type="ChEBI" id="CHEBI:58542"/>
        <dbReference type="EC" id="4.1.2.43"/>
    </reaction>
</comment>
<keyword evidence="4" id="KW-0456">Lyase</keyword>
<evidence type="ECO:0000256" key="1">
    <source>
        <dbReference type="ARBA" id="ARBA00000718"/>
    </source>
</evidence>
<keyword evidence="8" id="KW-1185">Reference proteome</keyword>
<comment type="similarity">
    <text evidence="2">Belongs to the HPS/KGPDC family. HPS subfamily.</text>
</comment>
<dbReference type="GO" id="GO:0043801">
    <property type="term" value="F:hexulose-6-phosphate synthase activity"/>
    <property type="evidence" value="ECO:0007669"/>
    <property type="project" value="UniProtKB-EC"/>
</dbReference>
<dbReference type="SUPFAM" id="SSF51366">
    <property type="entry name" value="Ribulose-phoshate binding barrel"/>
    <property type="match status" value="1"/>
</dbReference>
<dbReference type="PANTHER" id="PTHR35039:SF3">
    <property type="entry name" value="3-KETO-L-GULONATE-6-PHOSPHATE DECARBOXYLASE SGBH-RELATED"/>
    <property type="match status" value="1"/>
</dbReference>
<evidence type="ECO:0000256" key="2">
    <source>
        <dbReference type="ARBA" id="ARBA00006350"/>
    </source>
</evidence>
<evidence type="ECO:0000256" key="3">
    <source>
        <dbReference type="ARBA" id="ARBA00012890"/>
    </source>
</evidence>
<dbReference type="GO" id="GO:0033982">
    <property type="term" value="F:3-dehydro-L-gulonate-6-phosphate decarboxylase activity"/>
    <property type="evidence" value="ECO:0007669"/>
    <property type="project" value="TreeGrafter"/>
</dbReference>
<dbReference type="EC" id="4.1.2.43" evidence="3"/>
<comment type="caution">
    <text evidence="7">The sequence shown here is derived from an EMBL/GenBank/DDBJ whole genome shotgun (WGS) entry which is preliminary data.</text>
</comment>
<dbReference type="SUPFAM" id="SSF89562">
    <property type="entry name" value="RraA-like"/>
    <property type="match status" value="1"/>
</dbReference>
<dbReference type="InterPro" id="IPR036704">
    <property type="entry name" value="RraA/RraA-like_sf"/>
</dbReference>
<evidence type="ECO:0000313" key="8">
    <source>
        <dbReference type="Proteomes" id="UP001320159"/>
    </source>
</evidence>
<dbReference type="Gene3D" id="3.20.20.70">
    <property type="entry name" value="Aldolase class I"/>
    <property type="match status" value="1"/>
</dbReference>
<dbReference type="RefSeq" id="WP_230741716.1">
    <property type="nucleotide sequence ID" value="NZ_PGCK01000005.1"/>
</dbReference>
<dbReference type="CDD" id="cd04726">
    <property type="entry name" value="KGPDC_HPS"/>
    <property type="match status" value="1"/>
</dbReference>
<dbReference type="GO" id="GO:0006207">
    <property type="term" value="P:'de novo' pyrimidine nucleobase biosynthetic process"/>
    <property type="evidence" value="ECO:0007669"/>
    <property type="project" value="InterPro"/>
</dbReference>
<dbReference type="Gene3D" id="3.50.30.40">
    <property type="entry name" value="Ribonuclease E inhibitor RraA/RraA-like"/>
    <property type="match status" value="1"/>
</dbReference>
<dbReference type="GO" id="GO:0019854">
    <property type="term" value="P:L-ascorbic acid catabolic process"/>
    <property type="evidence" value="ECO:0007669"/>
    <property type="project" value="TreeGrafter"/>
</dbReference>
<dbReference type="InterPro" id="IPR011060">
    <property type="entry name" value="RibuloseP-bd_barrel"/>
</dbReference>
<dbReference type="CDD" id="cd16841">
    <property type="entry name" value="RraA_family"/>
    <property type="match status" value="1"/>
</dbReference>
<dbReference type="InterPro" id="IPR001754">
    <property type="entry name" value="OMPdeCOase_dom"/>
</dbReference>
<evidence type="ECO:0000256" key="4">
    <source>
        <dbReference type="ARBA" id="ARBA00023239"/>
    </source>
</evidence>
<dbReference type="InterPro" id="IPR017120">
    <property type="entry name" value="Bifunct_HPS/DMK_prd"/>
</dbReference>
<keyword evidence="5" id="KW-0119">Carbohydrate metabolism</keyword>
<dbReference type="InterPro" id="IPR041710">
    <property type="entry name" value="HPS/KGPDC"/>
</dbReference>
<reference evidence="7 8" key="1">
    <citation type="submission" date="2017-11" db="EMBL/GenBank/DDBJ databases">
        <title>Isolation and Characterization of Family Methanocellaceae Species from Potential Methane Hydrate Area Offshore Southwestern Taiwan.</title>
        <authorList>
            <person name="Zhang W.-L."/>
            <person name="Chen W.-C."/>
            <person name="Lai M.-C."/>
            <person name="Chen S.-C."/>
        </authorList>
    </citation>
    <scope>NUCLEOTIDE SEQUENCE [LARGE SCALE GENOMIC DNA]</scope>
    <source>
        <strain evidence="7 8">CWC-04</strain>
    </source>
</reference>